<dbReference type="EMBL" id="MU250532">
    <property type="protein sequence ID" value="KAG7447086.1"/>
    <property type="molecule type" value="Genomic_DNA"/>
</dbReference>
<proteinExistence type="predicted"/>
<name>A0A9P7VWD0_9AGAR</name>
<keyword evidence="2" id="KW-1185">Reference proteome</keyword>
<evidence type="ECO:0000313" key="2">
    <source>
        <dbReference type="Proteomes" id="UP000812287"/>
    </source>
</evidence>
<dbReference type="AlphaFoldDB" id="A0A9P7VWD0"/>
<reference evidence="1" key="1">
    <citation type="submission" date="2020-11" db="EMBL/GenBank/DDBJ databases">
        <title>Adaptations for nitrogen fixation in a non-lichenized fungal sporocarp promotes dispersal by wood-feeding termites.</title>
        <authorList>
            <consortium name="DOE Joint Genome Institute"/>
            <person name="Koch R.A."/>
            <person name="Yoon G."/>
            <person name="Arayal U."/>
            <person name="Lail K."/>
            <person name="Amirebrahimi M."/>
            <person name="Labutti K."/>
            <person name="Lipzen A."/>
            <person name="Riley R."/>
            <person name="Barry K."/>
            <person name="Henrissat B."/>
            <person name="Grigoriev I.V."/>
            <person name="Herr J.R."/>
            <person name="Aime M.C."/>
        </authorList>
    </citation>
    <scope>NUCLEOTIDE SEQUENCE</scope>
    <source>
        <strain evidence="1">MCA 3950</strain>
    </source>
</reference>
<sequence>MLLTTIHWETYFNICALTPQLPRHSGSSEIVWHWLAHPLVFAIYAFVSSTETDYILGSFSQCTQVSTIFTLEIHPDWIKPTSQVAAALPSTRLKTFCLEVADMYGVFRRGIWHGFVEAILLSPSLEFLEFDHAPWISGSEKFLSISLHHTGIRQFVYCSPFSDDSRFRPEYGRRRLEQLDVEVHNLGILLDAFRETFEVLELPAELARYLLLEPFPSLQELLFCRLAFPLVPSYV</sequence>
<comment type="caution">
    <text evidence="1">The sequence shown here is derived from an EMBL/GenBank/DDBJ whole genome shotgun (WGS) entry which is preliminary data.</text>
</comment>
<dbReference type="OrthoDB" id="2914095at2759"/>
<organism evidence="1 2">
    <name type="scientific">Guyanagaster necrorhizus</name>
    <dbReference type="NCBI Taxonomy" id="856835"/>
    <lineage>
        <taxon>Eukaryota</taxon>
        <taxon>Fungi</taxon>
        <taxon>Dikarya</taxon>
        <taxon>Basidiomycota</taxon>
        <taxon>Agaricomycotina</taxon>
        <taxon>Agaricomycetes</taxon>
        <taxon>Agaricomycetidae</taxon>
        <taxon>Agaricales</taxon>
        <taxon>Marasmiineae</taxon>
        <taxon>Physalacriaceae</taxon>
        <taxon>Guyanagaster</taxon>
    </lineage>
</organism>
<dbReference type="GeneID" id="66106421"/>
<accession>A0A9P7VWD0</accession>
<protein>
    <submittedName>
        <fullName evidence="1">Uncharacterized protein</fullName>
    </submittedName>
</protein>
<dbReference type="Proteomes" id="UP000812287">
    <property type="component" value="Unassembled WGS sequence"/>
</dbReference>
<gene>
    <name evidence="1" type="ORF">BT62DRAFT_919067</name>
</gene>
<dbReference type="RefSeq" id="XP_043040586.1">
    <property type="nucleotide sequence ID" value="XM_043184124.1"/>
</dbReference>
<evidence type="ECO:0000313" key="1">
    <source>
        <dbReference type="EMBL" id="KAG7447086.1"/>
    </source>
</evidence>